<dbReference type="Pfam" id="PF16123">
    <property type="entry name" value="HAGH_C"/>
    <property type="match status" value="1"/>
</dbReference>
<proteinExistence type="inferred from homology"/>
<dbReference type="GO" id="GO:0046872">
    <property type="term" value="F:metal ion binding"/>
    <property type="evidence" value="ECO:0007669"/>
    <property type="project" value="UniProtKB-KW"/>
</dbReference>
<dbReference type="AlphaFoldDB" id="A0A803FU09"/>
<keyword evidence="5 7" id="KW-0378">Hydrolase</keyword>
<dbReference type="PANTHER" id="PTHR43705">
    <property type="entry name" value="HYDROXYACYLGLUTATHIONE HYDROLASE"/>
    <property type="match status" value="1"/>
</dbReference>
<dbReference type="GO" id="GO:0019243">
    <property type="term" value="P:methylglyoxal catabolic process to D-lactate via S-lactoyl-glutathione"/>
    <property type="evidence" value="ECO:0007669"/>
    <property type="project" value="UniProtKB-UniRule"/>
</dbReference>
<feature type="binding site" evidence="7">
    <location>
        <position position="110"/>
    </location>
    <ligand>
        <name>Zn(2+)</name>
        <dbReference type="ChEBI" id="CHEBI:29105"/>
        <label>1</label>
    </ligand>
</feature>
<evidence type="ECO:0000256" key="4">
    <source>
        <dbReference type="ARBA" id="ARBA00022723"/>
    </source>
</evidence>
<comment type="similarity">
    <text evidence="3 7">Belongs to the metallo-beta-lactamase superfamily. Glyoxalase II family.</text>
</comment>
<feature type="binding site" evidence="7">
    <location>
        <position position="55"/>
    </location>
    <ligand>
        <name>Zn(2+)</name>
        <dbReference type="ChEBI" id="CHEBI:29105"/>
        <label>1</label>
    </ligand>
</feature>
<comment type="catalytic activity">
    <reaction evidence="1 7">
        <text>an S-(2-hydroxyacyl)glutathione + H2O = a 2-hydroxy carboxylate + glutathione + H(+)</text>
        <dbReference type="Rhea" id="RHEA:21864"/>
        <dbReference type="ChEBI" id="CHEBI:15377"/>
        <dbReference type="ChEBI" id="CHEBI:15378"/>
        <dbReference type="ChEBI" id="CHEBI:57925"/>
        <dbReference type="ChEBI" id="CHEBI:58896"/>
        <dbReference type="ChEBI" id="CHEBI:71261"/>
        <dbReference type="EC" id="3.1.2.6"/>
    </reaction>
</comment>
<evidence type="ECO:0000256" key="3">
    <source>
        <dbReference type="ARBA" id="ARBA00006759"/>
    </source>
</evidence>
<evidence type="ECO:0000256" key="7">
    <source>
        <dbReference type="HAMAP-Rule" id="MF_01374"/>
    </source>
</evidence>
<dbReference type="CDD" id="cd07723">
    <property type="entry name" value="hydroxyacylglutathione_hydrolase_MBL-fold"/>
    <property type="match status" value="1"/>
</dbReference>
<sequence>MKLISIPVLQDNYVWILSNNSGQCFIVDPGESSPVLQTINQHNLLPIAILLTHHHNDHTDGVLEILMCYPNIIVFGPLEAKNKGVHTIIKEGDQIYLLGLKFIVIATPGHTLGHVSYYSYPYLFCGDTLFSAGCGRLFDGTAKQMFESLNKLNQFLGSTLICSAHEYTLSNLIFSHALYPTDSAIKNYYFKIKFLRAKQITTLPTSLDKERKINIFLRTNDYNLKRLLNIDLVKSPEWQVFAELRKKKDDFIAINGF</sequence>
<evidence type="ECO:0000259" key="8">
    <source>
        <dbReference type="SMART" id="SM00849"/>
    </source>
</evidence>
<reference evidence="9 10" key="1">
    <citation type="submission" date="2019-02" db="EMBL/GenBank/DDBJ databases">
        <authorList>
            <person name="Manzano-Marin A."/>
            <person name="Manzano-Marin A."/>
        </authorList>
    </citation>
    <scope>NUCLEOTIDE SEQUENCE [LARGE SCALE GENOMIC DNA]</scope>
    <source>
        <strain evidence="9 10">ErCipiceae</strain>
    </source>
</reference>
<comment type="pathway">
    <text evidence="2 7">Secondary metabolite metabolism; methylglyoxal degradation; (R)-lactate from methylglyoxal: step 2/2.</text>
</comment>
<dbReference type="OrthoDB" id="9802248at2"/>
<dbReference type="InterPro" id="IPR017782">
    <property type="entry name" value="Hydroxyacylglutathione_Hdrlase"/>
</dbReference>
<comment type="function">
    <text evidence="7">Thiolesterase that catalyzes the hydrolysis of S-D-lactoyl-glutathione to form glutathione and D-lactic acid.</text>
</comment>
<dbReference type="UniPathway" id="UPA00619">
    <property type="reaction ID" value="UER00676"/>
</dbReference>
<feature type="binding site" evidence="7">
    <location>
        <position position="127"/>
    </location>
    <ligand>
        <name>Zn(2+)</name>
        <dbReference type="ChEBI" id="CHEBI:29105"/>
        <label>2</label>
    </ligand>
</feature>
<evidence type="ECO:0000256" key="5">
    <source>
        <dbReference type="ARBA" id="ARBA00022801"/>
    </source>
</evidence>
<feature type="binding site" evidence="7">
    <location>
        <position position="53"/>
    </location>
    <ligand>
        <name>Zn(2+)</name>
        <dbReference type="ChEBI" id="CHEBI:29105"/>
        <label>1</label>
    </ligand>
</feature>
<dbReference type="InterPro" id="IPR032282">
    <property type="entry name" value="HAGH_C"/>
</dbReference>
<feature type="binding site" evidence="7">
    <location>
        <position position="57"/>
    </location>
    <ligand>
        <name>Zn(2+)</name>
        <dbReference type="ChEBI" id="CHEBI:29105"/>
        <label>2</label>
    </ligand>
</feature>
<evidence type="ECO:0000256" key="2">
    <source>
        <dbReference type="ARBA" id="ARBA00004963"/>
    </source>
</evidence>
<keyword evidence="4 7" id="KW-0479">Metal-binding</keyword>
<dbReference type="InterPro" id="IPR050110">
    <property type="entry name" value="Glyoxalase_II_hydrolase"/>
</dbReference>
<dbReference type="Pfam" id="PF00753">
    <property type="entry name" value="Lactamase_B"/>
    <property type="match status" value="2"/>
</dbReference>
<evidence type="ECO:0000256" key="1">
    <source>
        <dbReference type="ARBA" id="ARBA00001623"/>
    </source>
</evidence>
<gene>
    <name evidence="7 9" type="primary">gloB</name>
    <name evidence="9" type="ORF">ERCIPICE3303_478</name>
</gene>
<evidence type="ECO:0000313" key="9">
    <source>
        <dbReference type="EMBL" id="VFP88470.1"/>
    </source>
</evidence>
<protein>
    <recommendedName>
        <fullName evidence="7">Hydroxyacylglutathione hydrolase</fullName>
        <ecNumber evidence="7">3.1.2.6</ecNumber>
    </recommendedName>
    <alternativeName>
        <fullName evidence="7">Glyoxalase II</fullName>
        <shortName evidence="7">Glx II</shortName>
    </alternativeName>
</protein>
<dbReference type="HAMAP" id="MF_01374">
    <property type="entry name" value="Glyoxalase_2"/>
    <property type="match status" value="1"/>
</dbReference>
<dbReference type="PIRSF" id="PIRSF005457">
    <property type="entry name" value="Glx"/>
    <property type="match status" value="1"/>
</dbReference>
<name>A0A803FU09_9GAMM</name>
<comment type="cofactor">
    <cofactor evidence="7">
        <name>Zn(2+)</name>
        <dbReference type="ChEBI" id="CHEBI:29105"/>
    </cofactor>
    <text evidence="7">Binds 2 Zn(2+) ions per subunit.</text>
</comment>
<dbReference type="PANTHER" id="PTHR43705:SF1">
    <property type="entry name" value="HYDROXYACYLGLUTATHIONE HYDROLASE GLOB"/>
    <property type="match status" value="1"/>
</dbReference>
<dbReference type="SUPFAM" id="SSF56281">
    <property type="entry name" value="Metallo-hydrolase/oxidoreductase"/>
    <property type="match status" value="1"/>
</dbReference>
<dbReference type="GO" id="GO:0004416">
    <property type="term" value="F:hydroxyacylglutathione hydrolase activity"/>
    <property type="evidence" value="ECO:0007669"/>
    <property type="project" value="UniProtKB-UniRule"/>
</dbReference>
<dbReference type="SMART" id="SM00849">
    <property type="entry name" value="Lactamase_B"/>
    <property type="match status" value="1"/>
</dbReference>
<dbReference type="EMBL" id="LR217737">
    <property type="protein sequence ID" value="VFP88470.1"/>
    <property type="molecule type" value="Genomic_DNA"/>
</dbReference>
<organism evidence="9 10">
    <name type="scientific">Candidatus Erwinia haradaeae</name>
    <dbReference type="NCBI Taxonomy" id="1922217"/>
    <lineage>
        <taxon>Bacteria</taxon>
        <taxon>Pseudomonadati</taxon>
        <taxon>Pseudomonadota</taxon>
        <taxon>Gammaproteobacteria</taxon>
        <taxon>Enterobacterales</taxon>
        <taxon>Erwiniaceae</taxon>
        <taxon>Erwinia</taxon>
    </lineage>
</organism>
<keyword evidence="6 7" id="KW-0862">Zinc</keyword>
<dbReference type="EC" id="3.1.2.6" evidence="7"/>
<accession>A0A803FU09</accession>
<dbReference type="InterPro" id="IPR001279">
    <property type="entry name" value="Metallo-B-lactamas"/>
</dbReference>
<feature type="domain" description="Metallo-beta-lactamase" evidence="8">
    <location>
        <begin position="11"/>
        <end position="165"/>
    </location>
</feature>
<dbReference type="Gene3D" id="3.60.15.10">
    <property type="entry name" value="Ribonuclease Z/Hydroxyacylglutathione hydrolase-like"/>
    <property type="match status" value="1"/>
</dbReference>
<comment type="subunit">
    <text evidence="7">Monomer.</text>
</comment>
<evidence type="ECO:0000313" key="10">
    <source>
        <dbReference type="Proteomes" id="UP000294289"/>
    </source>
</evidence>
<dbReference type="InterPro" id="IPR036866">
    <property type="entry name" value="RibonucZ/Hydroxyglut_hydro"/>
</dbReference>
<feature type="binding site" evidence="7">
    <location>
        <position position="127"/>
    </location>
    <ligand>
        <name>Zn(2+)</name>
        <dbReference type="ChEBI" id="CHEBI:29105"/>
        <label>1</label>
    </ligand>
</feature>
<feature type="binding site" evidence="7">
    <location>
        <position position="165"/>
    </location>
    <ligand>
        <name>Zn(2+)</name>
        <dbReference type="ChEBI" id="CHEBI:29105"/>
        <label>2</label>
    </ligand>
</feature>
<dbReference type="RefSeq" id="WP_157991115.1">
    <property type="nucleotide sequence ID" value="NZ_LR217737.1"/>
</dbReference>
<dbReference type="InterPro" id="IPR035680">
    <property type="entry name" value="Clx_II_MBL"/>
</dbReference>
<feature type="binding site" evidence="7">
    <location>
        <position position="58"/>
    </location>
    <ligand>
        <name>Zn(2+)</name>
        <dbReference type="ChEBI" id="CHEBI:29105"/>
        <label>2</label>
    </ligand>
</feature>
<dbReference type="Proteomes" id="UP000294289">
    <property type="component" value="Chromosome"/>
</dbReference>
<dbReference type="NCBIfam" id="TIGR03413">
    <property type="entry name" value="GSH_gloB"/>
    <property type="match status" value="1"/>
</dbReference>
<evidence type="ECO:0000256" key="6">
    <source>
        <dbReference type="ARBA" id="ARBA00022833"/>
    </source>
</evidence>